<evidence type="ECO:0000259" key="3">
    <source>
        <dbReference type="Pfam" id="PF08239"/>
    </source>
</evidence>
<keyword evidence="2" id="KW-0732">Signal</keyword>
<feature type="region of interest" description="Disordered" evidence="1">
    <location>
        <begin position="81"/>
        <end position="106"/>
    </location>
</feature>
<feature type="chain" id="PRO_5020260306" evidence="2">
    <location>
        <begin position="23"/>
        <end position="197"/>
    </location>
</feature>
<dbReference type="NCBIfam" id="NF038353">
    <property type="entry name" value="FxLYD_dom"/>
    <property type="match status" value="1"/>
</dbReference>
<dbReference type="InterPro" id="IPR003646">
    <property type="entry name" value="SH3-like_bac-type"/>
</dbReference>
<name>A0A4R8GY92_9FIRM</name>
<feature type="domain" description="SH3b" evidence="3">
    <location>
        <begin position="40"/>
        <end position="76"/>
    </location>
</feature>
<feature type="compositionally biased region" description="Basic and acidic residues" evidence="1">
    <location>
        <begin position="81"/>
        <end position="100"/>
    </location>
</feature>
<dbReference type="RefSeq" id="WP_134116756.1">
    <property type="nucleotide sequence ID" value="NZ_SOEG01000013.1"/>
</dbReference>
<dbReference type="AlphaFoldDB" id="A0A4R8GY92"/>
<dbReference type="Gene3D" id="2.30.30.40">
    <property type="entry name" value="SH3 Domains"/>
    <property type="match status" value="1"/>
</dbReference>
<comment type="caution">
    <text evidence="4">The sequence shown here is derived from an EMBL/GenBank/DDBJ whole genome shotgun (WGS) entry which is preliminary data.</text>
</comment>
<proteinExistence type="predicted"/>
<dbReference type="Proteomes" id="UP000295832">
    <property type="component" value="Unassembled WGS sequence"/>
</dbReference>
<dbReference type="Pfam" id="PF08239">
    <property type="entry name" value="SH3_3"/>
    <property type="match status" value="1"/>
</dbReference>
<accession>A0A4R8GY92</accession>
<keyword evidence="5" id="KW-1185">Reference proteome</keyword>
<dbReference type="InterPro" id="IPR047676">
    <property type="entry name" value="FxLYD_dom"/>
</dbReference>
<organism evidence="4 5">
    <name type="scientific">Orenia marismortui</name>
    <dbReference type="NCBI Taxonomy" id="46469"/>
    <lineage>
        <taxon>Bacteria</taxon>
        <taxon>Bacillati</taxon>
        <taxon>Bacillota</taxon>
        <taxon>Clostridia</taxon>
        <taxon>Halanaerobiales</taxon>
        <taxon>Halobacteroidaceae</taxon>
        <taxon>Orenia</taxon>
    </lineage>
</organism>
<evidence type="ECO:0000256" key="1">
    <source>
        <dbReference type="SAM" id="MobiDB-lite"/>
    </source>
</evidence>
<evidence type="ECO:0000313" key="4">
    <source>
        <dbReference type="EMBL" id="TDX51414.1"/>
    </source>
</evidence>
<dbReference type="EMBL" id="SOEG01000013">
    <property type="protein sequence ID" value="TDX51414.1"/>
    <property type="molecule type" value="Genomic_DNA"/>
</dbReference>
<sequence>MRKRYLIYLFLCLLVASITAFAQGFLVIKFDKTKLMTKPQGQTITELAKGTKVKIIESKGNWSKIQLEGWVLKDSITDNRPPKKENLVKEKNKNKANKDSKNKKKDTKVTNSSFIYGNVTLTRSFGYTRVKGKITNYSGKYLDRAKFKITLYDSNNNLIGTGYTTMKELKPKKTYSFATSISCNPVEVENYNIEFQE</sequence>
<evidence type="ECO:0000313" key="5">
    <source>
        <dbReference type="Proteomes" id="UP000295832"/>
    </source>
</evidence>
<feature type="signal peptide" evidence="2">
    <location>
        <begin position="1"/>
        <end position="22"/>
    </location>
</feature>
<gene>
    <name evidence="4" type="ORF">C7959_11359</name>
</gene>
<protein>
    <submittedName>
        <fullName evidence="4">SH3 domain-containing protein</fullName>
    </submittedName>
</protein>
<reference evidence="4 5" key="1">
    <citation type="submission" date="2019-03" db="EMBL/GenBank/DDBJ databases">
        <title>Subsurface microbial communities from deep shales in Ohio and West Virginia, USA.</title>
        <authorList>
            <person name="Wrighton K."/>
        </authorList>
    </citation>
    <scope>NUCLEOTIDE SEQUENCE [LARGE SCALE GENOMIC DNA]</scope>
    <source>
        <strain evidence="4 5">MSL 6dP</strain>
    </source>
</reference>
<evidence type="ECO:0000256" key="2">
    <source>
        <dbReference type="SAM" id="SignalP"/>
    </source>
</evidence>